<keyword evidence="1" id="KW-0808">Transferase</keyword>
<gene>
    <name evidence="3" type="ORF">FH972_022999</name>
</gene>
<evidence type="ECO:0000313" key="4">
    <source>
        <dbReference type="Proteomes" id="UP000327013"/>
    </source>
</evidence>
<sequence>MENMEDYQDFDRYQDVFGQLRLLKSYTHFLLCFPIPEDKSRDTVIKKLNIATAEVTLKVPWLTGKVVNEGSTPSSSGLFKVKPCSLWEPPNSILRVKDCSDVCPSFQEIIDAKGPIEYFDPAVLTHCVAFPQSYQETEDEPACVLTLQANLVHGGLLLDIAGQHNIMSGGGMLQFLKLLAKVLRGESISDYEIKHANLDRRNMVPLIRPEESMIDLSRFNRPSLLASLVPAVPAPHGKWCTFGFTAQKMADLKAKASDATQFVSPVTFISSNDALTAFFWKIITRIRMLRIKDDQATSKFVRAVDVRPTMGVPNEYMGHYVYNTFSTLKFHEVGNLSLSALASVMRKNLMNDVTSLAVRSFVTLLDQTADKTTLMYGGEMNRDTDVAFTSIAQSDLYNIEFGILGKLALFRRPNFIPRATTAIMFPKKLDGYQDFQVCLLEEDLQELRKDAEWASYAELIAVD</sequence>
<evidence type="ECO:0000259" key="2">
    <source>
        <dbReference type="Pfam" id="PF22664"/>
    </source>
</evidence>
<dbReference type="PANTHER" id="PTHR31896:SF64">
    <property type="entry name" value="TRICHOTHECENE 3-O-ACETYLTRANSFERASE"/>
    <property type="match status" value="1"/>
</dbReference>
<protein>
    <recommendedName>
        <fullName evidence="2">Trichothecene 3-O-acetyltransferase-like N-terminal domain-containing protein</fullName>
    </recommendedName>
</protein>
<dbReference type="EMBL" id="VIBQ01000013">
    <property type="protein sequence ID" value="KAB8345947.1"/>
    <property type="molecule type" value="Genomic_DNA"/>
</dbReference>
<dbReference type="OrthoDB" id="1862401at2759"/>
<name>A0A5N6KUE1_9ROSI</name>
<dbReference type="AlphaFoldDB" id="A0A5N6KUE1"/>
<dbReference type="InterPro" id="IPR054710">
    <property type="entry name" value="Tri101-like_N"/>
</dbReference>
<feature type="domain" description="Trichothecene 3-O-acetyltransferase-like N-terminal" evidence="2">
    <location>
        <begin position="26"/>
        <end position="181"/>
    </location>
</feature>
<reference evidence="3 4" key="1">
    <citation type="submission" date="2019-06" db="EMBL/GenBank/DDBJ databases">
        <title>A chromosomal-level reference genome of Carpinus fangiana (Coryloideae, Betulaceae).</title>
        <authorList>
            <person name="Yang X."/>
            <person name="Wang Z."/>
            <person name="Zhang L."/>
            <person name="Hao G."/>
            <person name="Liu J."/>
            <person name="Yang Y."/>
        </authorList>
    </citation>
    <scope>NUCLEOTIDE SEQUENCE [LARGE SCALE GENOMIC DNA]</scope>
    <source>
        <strain evidence="3">Cfa_2016G</strain>
        <tissue evidence="3">Leaf</tissue>
    </source>
</reference>
<dbReference type="Proteomes" id="UP000327013">
    <property type="component" value="Unassembled WGS sequence"/>
</dbReference>
<dbReference type="InterPro" id="IPR023213">
    <property type="entry name" value="CAT-like_dom_sf"/>
</dbReference>
<dbReference type="GO" id="GO:0016740">
    <property type="term" value="F:transferase activity"/>
    <property type="evidence" value="ECO:0007669"/>
    <property type="project" value="UniProtKB-KW"/>
</dbReference>
<evidence type="ECO:0000256" key="1">
    <source>
        <dbReference type="ARBA" id="ARBA00022679"/>
    </source>
</evidence>
<dbReference type="PANTHER" id="PTHR31896">
    <property type="entry name" value="FAMILY REGULATORY PROTEIN, PUTATIVE (AFU_ORTHOLOGUE AFUA_3G14730)-RELATED"/>
    <property type="match status" value="1"/>
</dbReference>
<proteinExistence type="predicted"/>
<dbReference type="Pfam" id="PF22664">
    <property type="entry name" value="TRI-like_N"/>
    <property type="match status" value="1"/>
</dbReference>
<organism evidence="3 4">
    <name type="scientific">Carpinus fangiana</name>
    <dbReference type="NCBI Taxonomy" id="176857"/>
    <lineage>
        <taxon>Eukaryota</taxon>
        <taxon>Viridiplantae</taxon>
        <taxon>Streptophyta</taxon>
        <taxon>Embryophyta</taxon>
        <taxon>Tracheophyta</taxon>
        <taxon>Spermatophyta</taxon>
        <taxon>Magnoliopsida</taxon>
        <taxon>eudicotyledons</taxon>
        <taxon>Gunneridae</taxon>
        <taxon>Pentapetalae</taxon>
        <taxon>rosids</taxon>
        <taxon>fabids</taxon>
        <taxon>Fagales</taxon>
        <taxon>Betulaceae</taxon>
        <taxon>Carpinus</taxon>
    </lineage>
</organism>
<keyword evidence="4" id="KW-1185">Reference proteome</keyword>
<accession>A0A5N6KUE1</accession>
<evidence type="ECO:0000313" key="3">
    <source>
        <dbReference type="EMBL" id="KAB8345947.1"/>
    </source>
</evidence>
<dbReference type="InterPro" id="IPR051283">
    <property type="entry name" value="Sec_Metabolite_Acyltrans"/>
</dbReference>
<comment type="caution">
    <text evidence="3">The sequence shown here is derived from an EMBL/GenBank/DDBJ whole genome shotgun (WGS) entry which is preliminary data.</text>
</comment>
<dbReference type="Gene3D" id="3.30.559.10">
    <property type="entry name" value="Chloramphenicol acetyltransferase-like domain"/>
    <property type="match status" value="2"/>
</dbReference>